<dbReference type="Gene3D" id="3.30.2090.10">
    <property type="entry name" value="Multidrug efflux transporter AcrB TolC docking domain, DN and DC subdomains"/>
    <property type="match status" value="2"/>
</dbReference>
<feature type="transmembrane region" description="Helical" evidence="1">
    <location>
        <begin position="891"/>
        <end position="912"/>
    </location>
</feature>
<feature type="transmembrane region" description="Helical" evidence="1">
    <location>
        <begin position="424"/>
        <end position="444"/>
    </location>
</feature>
<feature type="transmembrane region" description="Helical" evidence="1">
    <location>
        <begin position="456"/>
        <end position="482"/>
    </location>
</feature>
<feature type="transmembrane region" description="Helical" evidence="1">
    <location>
        <begin position="327"/>
        <end position="346"/>
    </location>
</feature>
<protein>
    <submittedName>
        <fullName evidence="2">Efflux RND transporter permease subunit</fullName>
    </submittedName>
</protein>
<dbReference type="InterPro" id="IPR001036">
    <property type="entry name" value="Acrflvin-R"/>
</dbReference>
<keyword evidence="1" id="KW-0472">Membrane</keyword>
<dbReference type="PANTHER" id="PTHR32063:SF0">
    <property type="entry name" value="SWARMING MOTILITY PROTEIN SWRC"/>
    <property type="match status" value="1"/>
</dbReference>
<dbReference type="Gene3D" id="3.30.70.1320">
    <property type="entry name" value="Multidrug efflux transporter AcrB pore domain like"/>
    <property type="match status" value="1"/>
</dbReference>
<feature type="transmembrane region" description="Helical" evidence="1">
    <location>
        <begin position="968"/>
        <end position="995"/>
    </location>
</feature>
<sequence length="1012" mass="109865">MMSKLTSFSLKNPLAIFILIFLLLFGGVYSSTKLNLEAMPDTSAPVVYVNVVYPGASAKEALAQVTAPLESAIQSVEGVIDMSSTTSDALTFIRVEFDSEEDLDAKKSKVEEAVNSVNLPNDILFKRVHKNSAESNPILYSALSAKDGVSEAEFQKELTDTIIPAVRQLQGVHNIQVLGQKTNKLMIQVDPNKLMEKQVSYQQVTKMIEEQNLNGPLGTVTLDKKNETVTLNGSLHSKEKLSNLSLRTEPEVRLKDIATLEYSNSSETITSINGKPSVTFNILKSEGSNTVKVSELVQKELRNHSDKVEFHVIYDTANDIKSSISGLVREGALGALFASLIILFFLRNFRATFISIISIPLSFLITLICMLQLGIPLNIMTLAGIVVATGRVVDDSIVVIENIIRRNQTEKMSIQFLNNAVKEVSKAIVSSTIASIAVFAPLAMLNGSIGIVFGPFATTVVICLLASLFVSITVVPVLAYYLMRKSKTISHHAAPSKLALSYQKALNWSLNHKLSVIIISLILFLGSLPIVAFIGFNFLPEGEDKAVAMQLTLPRGTDLLEVQHAAEEIDQKLRQDHRVENAQLIVGSPSGQSKTASVNNAATWMITLSSDTNIEQFIKDKKNELQPKEKNKLLDVYRIVMTPGGPDIRVTVNGPNRDVIERAAAQLTAAIAKIDGTENVTNNLQEGIEGVEVIVNHDIATTHELTSAQIGYILRPFFTEQKIATLLSDQDETPVFMQLADSKGIHNIEEISNLQMLTPAGTPIQIKEVAKVTKVDQPGSLQRLNGQEYASVTASIVGDNKSAVNKKVKETIQSLKLPEGASYSLGGSNEQINEMLMDMGVAIIVAIAVVYMVLVLTFGGGKVPFAILFSIPFSVIGSLVAMYIAKQPLSLNGMIGFLMLIGIVVSNAIVLLDRVGQQMESGESVRASLLAASIVRLRPILMTAIATMIAILPMVLGIGNSMVISQGLAVVVLGGLISSTFLTLFIVPIVFEILYRKRRKAEKVSPLSGVNK</sequence>
<accession>A0ABV1MYC2</accession>
<feature type="transmembrane region" description="Helical" evidence="1">
    <location>
        <begin position="865"/>
        <end position="885"/>
    </location>
</feature>
<proteinExistence type="predicted"/>
<keyword evidence="1" id="KW-0812">Transmembrane</keyword>
<evidence type="ECO:0000313" key="3">
    <source>
        <dbReference type="Proteomes" id="UP001478862"/>
    </source>
</evidence>
<comment type="caution">
    <text evidence="2">The sequence shown here is derived from an EMBL/GenBank/DDBJ whole genome shotgun (WGS) entry which is preliminary data.</text>
</comment>
<evidence type="ECO:0000313" key="2">
    <source>
        <dbReference type="EMBL" id="MEQ6356268.1"/>
    </source>
</evidence>
<gene>
    <name evidence="2" type="ORF">ABNX05_16695</name>
</gene>
<feature type="transmembrane region" description="Helical" evidence="1">
    <location>
        <begin position="933"/>
        <end position="956"/>
    </location>
</feature>
<name>A0ABV1MYC2_9BACI</name>
<keyword evidence="3" id="KW-1185">Reference proteome</keyword>
<dbReference type="PANTHER" id="PTHR32063">
    <property type="match status" value="1"/>
</dbReference>
<feature type="transmembrane region" description="Helical" evidence="1">
    <location>
        <begin position="379"/>
        <end position="404"/>
    </location>
</feature>
<dbReference type="Pfam" id="PF00873">
    <property type="entry name" value="ACR_tran"/>
    <property type="match status" value="1"/>
</dbReference>
<dbReference type="SUPFAM" id="SSF82866">
    <property type="entry name" value="Multidrug efflux transporter AcrB transmembrane domain"/>
    <property type="match status" value="2"/>
</dbReference>
<reference evidence="2 3" key="1">
    <citation type="submission" date="2024-06" db="EMBL/GenBank/DDBJ databases">
        <title>Lysinibacillus zambalefons sp. nov., a Novel Firmicute Isolated from the Poon Bato Zambales Hyperalkaline Spring.</title>
        <authorList>
            <person name="Aja J.A."/>
            <person name="Lazaro J.E.H."/>
            <person name="Llorin L.D."/>
            <person name="Lim K.R."/>
            <person name="Teodosio J."/>
            <person name="Dalisay D.S."/>
        </authorList>
    </citation>
    <scope>NUCLEOTIDE SEQUENCE [LARGE SCALE GENOMIC DNA]</scope>
    <source>
        <strain evidence="2 3">M3</strain>
    </source>
</reference>
<feature type="transmembrane region" description="Helical" evidence="1">
    <location>
        <begin position="514"/>
        <end position="539"/>
    </location>
</feature>
<dbReference type="EMBL" id="JBEGDG010000013">
    <property type="protein sequence ID" value="MEQ6356268.1"/>
    <property type="molecule type" value="Genomic_DNA"/>
</dbReference>
<dbReference type="Gene3D" id="3.30.70.1440">
    <property type="entry name" value="Multidrug efflux transporter AcrB pore domain"/>
    <property type="match status" value="1"/>
</dbReference>
<feature type="transmembrane region" description="Helical" evidence="1">
    <location>
        <begin position="353"/>
        <end position="373"/>
    </location>
</feature>
<dbReference type="RefSeq" id="WP_349660744.1">
    <property type="nucleotide sequence ID" value="NZ_JBEGDG010000013.1"/>
</dbReference>
<dbReference type="Gene3D" id="1.20.1640.10">
    <property type="entry name" value="Multidrug efflux transporter AcrB transmembrane domain"/>
    <property type="match status" value="2"/>
</dbReference>
<feature type="transmembrane region" description="Helical" evidence="1">
    <location>
        <begin position="839"/>
        <end position="858"/>
    </location>
</feature>
<dbReference type="InterPro" id="IPR027463">
    <property type="entry name" value="AcrB_DN_DC_subdom"/>
</dbReference>
<dbReference type="SUPFAM" id="SSF82714">
    <property type="entry name" value="Multidrug efflux transporter AcrB TolC docking domain, DN and DC subdomains"/>
    <property type="match status" value="2"/>
</dbReference>
<keyword evidence="1" id="KW-1133">Transmembrane helix</keyword>
<dbReference type="Gene3D" id="3.30.70.1430">
    <property type="entry name" value="Multidrug efflux transporter AcrB pore domain"/>
    <property type="match status" value="2"/>
</dbReference>
<dbReference type="Proteomes" id="UP001478862">
    <property type="component" value="Unassembled WGS sequence"/>
</dbReference>
<dbReference type="SUPFAM" id="SSF82693">
    <property type="entry name" value="Multidrug efflux transporter AcrB pore domain, PN1, PN2, PC1 and PC2 subdomains"/>
    <property type="match status" value="2"/>
</dbReference>
<dbReference type="PRINTS" id="PR00702">
    <property type="entry name" value="ACRIFLAVINRP"/>
</dbReference>
<evidence type="ECO:0000256" key="1">
    <source>
        <dbReference type="SAM" id="Phobius"/>
    </source>
</evidence>
<organism evidence="2 3">
    <name type="scientific">Lysinibacillus zambalensis</name>
    <dbReference type="NCBI Taxonomy" id="3160866"/>
    <lineage>
        <taxon>Bacteria</taxon>
        <taxon>Bacillati</taxon>
        <taxon>Bacillota</taxon>
        <taxon>Bacilli</taxon>
        <taxon>Bacillales</taxon>
        <taxon>Bacillaceae</taxon>
        <taxon>Lysinibacillus</taxon>
    </lineage>
</organism>